<keyword evidence="7" id="KW-0067">ATP-binding</keyword>
<dbReference type="PANTHER" id="PTHR11472">
    <property type="entry name" value="DNA REPAIR DEAD HELICASE RAD3/XP-D SUBFAMILY MEMBER"/>
    <property type="match status" value="1"/>
</dbReference>
<dbReference type="GO" id="GO:0003677">
    <property type="term" value="F:DNA binding"/>
    <property type="evidence" value="ECO:0007669"/>
    <property type="project" value="UniProtKB-KW"/>
</dbReference>
<evidence type="ECO:0000313" key="15">
    <source>
        <dbReference type="EMBL" id="MBB5202158.1"/>
    </source>
</evidence>
<dbReference type="GO" id="GO:0003678">
    <property type="term" value="F:DNA helicase activity"/>
    <property type="evidence" value="ECO:0007669"/>
    <property type="project" value="UniProtKB-EC"/>
</dbReference>
<evidence type="ECO:0000256" key="8">
    <source>
        <dbReference type="ARBA" id="ARBA00023004"/>
    </source>
</evidence>
<keyword evidence="8" id="KW-0408">Iron</keyword>
<evidence type="ECO:0000256" key="10">
    <source>
        <dbReference type="ARBA" id="ARBA00023125"/>
    </source>
</evidence>
<dbReference type="InterPro" id="IPR045028">
    <property type="entry name" value="DinG/Rad3-like"/>
</dbReference>
<dbReference type="SMART" id="SM00488">
    <property type="entry name" value="DEXDc2"/>
    <property type="match status" value="1"/>
</dbReference>
<evidence type="ECO:0000256" key="5">
    <source>
        <dbReference type="ARBA" id="ARBA00022801"/>
    </source>
</evidence>
<evidence type="ECO:0000256" key="1">
    <source>
        <dbReference type="ARBA" id="ARBA00022485"/>
    </source>
</evidence>
<reference evidence="15 16" key="1">
    <citation type="submission" date="2020-08" db="EMBL/GenBank/DDBJ databases">
        <title>Genomic Encyclopedia of Type Strains, Phase IV (KMG-IV): sequencing the most valuable type-strain genomes for metagenomic binning, comparative biology and taxonomic classification.</title>
        <authorList>
            <person name="Goeker M."/>
        </authorList>
    </citation>
    <scope>NUCLEOTIDE SEQUENCE [LARGE SCALE GENOMIC DNA]</scope>
    <source>
        <strain evidence="15 16">DSM 23240</strain>
    </source>
</reference>
<evidence type="ECO:0000259" key="14">
    <source>
        <dbReference type="PROSITE" id="PS51193"/>
    </source>
</evidence>
<dbReference type="SMART" id="SM00491">
    <property type="entry name" value="HELICc2"/>
    <property type="match status" value="1"/>
</dbReference>
<dbReference type="SUPFAM" id="SSF52540">
    <property type="entry name" value="P-loop containing nucleoside triphosphate hydrolases"/>
    <property type="match status" value="1"/>
</dbReference>
<comment type="caution">
    <text evidence="15">The sequence shown here is derived from an EMBL/GenBank/DDBJ whole genome shotgun (WGS) entry which is preliminary data.</text>
</comment>
<evidence type="ECO:0000256" key="7">
    <source>
        <dbReference type="ARBA" id="ARBA00022840"/>
    </source>
</evidence>
<dbReference type="InterPro" id="IPR006554">
    <property type="entry name" value="Helicase-like_DEXD_c2"/>
</dbReference>
<keyword evidence="2" id="KW-0479">Metal-binding</keyword>
<dbReference type="GO" id="GO:0051539">
    <property type="term" value="F:4 iron, 4 sulfur cluster binding"/>
    <property type="evidence" value="ECO:0007669"/>
    <property type="project" value="UniProtKB-KW"/>
</dbReference>
<evidence type="ECO:0000256" key="9">
    <source>
        <dbReference type="ARBA" id="ARBA00023014"/>
    </source>
</evidence>
<dbReference type="GO" id="GO:0006281">
    <property type="term" value="P:DNA repair"/>
    <property type="evidence" value="ECO:0007669"/>
    <property type="project" value="UniProtKB-KW"/>
</dbReference>
<proteinExistence type="inferred from homology"/>
<gene>
    <name evidence="15" type="ORF">HNR39_004022</name>
</gene>
<dbReference type="InterPro" id="IPR011604">
    <property type="entry name" value="PDDEXK-like_dom_sf"/>
</dbReference>
<keyword evidence="5 15" id="KW-0378">Hydrolase</keyword>
<keyword evidence="6" id="KW-0347">Helicase</keyword>
<dbReference type="GO" id="GO:0016818">
    <property type="term" value="F:hydrolase activity, acting on acid anhydrides, in phosphorus-containing anhydrides"/>
    <property type="evidence" value="ECO:0007669"/>
    <property type="project" value="InterPro"/>
</dbReference>
<evidence type="ECO:0000256" key="12">
    <source>
        <dbReference type="ARBA" id="ARBA00023235"/>
    </source>
</evidence>
<keyword evidence="3" id="KW-0547">Nucleotide-binding</keyword>
<dbReference type="Gene3D" id="3.90.320.10">
    <property type="match status" value="1"/>
</dbReference>
<name>A0A840RYG1_9BURK</name>
<dbReference type="PANTHER" id="PTHR11472:SF34">
    <property type="entry name" value="REGULATOR OF TELOMERE ELONGATION HELICASE 1"/>
    <property type="match status" value="1"/>
</dbReference>
<comment type="similarity">
    <text evidence="13">Belongs to the helicase family. DinG subfamily.</text>
</comment>
<evidence type="ECO:0000256" key="11">
    <source>
        <dbReference type="ARBA" id="ARBA00023204"/>
    </source>
</evidence>
<evidence type="ECO:0000313" key="16">
    <source>
        <dbReference type="Proteomes" id="UP000571084"/>
    </source>
</evidence>
<dbReference type="AlphaFoldDB" id="A0A840RYG1"/>
<feature type="domain" description="Helicase ATP-binding" evidence="14">
    <location>
        <begin position="173"/>
        <end position="429"/>
    </location>
</feature>
<keyword evidence="4" id="KW-0227">DNA damage</keyword>
<evidence type="ECO:0000256" key="6">
    <source>
        <dbReference type="ARBA" id="ARBA00022806"/>
    </source>
</evidence>
<keyword evidence="9" id="KW-0411">Iron-sulfur</keyword>
<dbReference type="InterPro" id="IPR010614">
    <property type="entry name" value="RAD3-like_helicase_DEAD"/>
</dbReference>
<dbReference type="PROSITE" id="PS51193">
    <property type="entry name" value="HELICASE_ATP_BIND_2"/>
    <property type="match status" value="1"/>
</dbReference>
<keyword evidence="16" id="KW-1185">Reference proteome</keyword>
<dbReference type="Proteomes" id="UP000571084">
    <property type="component" value="Unassembled WGS sequence"/>
</dbReference>
<dbReference type="EMBL" id="JACHHQ010000011">
    <property type="protein sequence ID" value="MBB5202158.1"/>
    <property type="molecule type" value="Genomic_DNA"/>
</dbReference>
<dbReference type="InterPro" id="IPR006555">
    <property type="entry name" value="ATP-dep_Helicase_C"/>
</dbReference>
<dbReference type="InterPro" id="IPR014013">
    <property type="entry name" value="Helic_SF1/SF2_ATP-bd_DinG/Rad3"/>
</dbReference>
<dbReference type="RefSeq" id="WP_168056999.1">
    <property type="nucleotide sequence ID" value="NZ_JAAOZT010000013.1"/>
</dbReference>
<evidence type="ECO:0000256" key="3">
    <source>
        <dbReference type="ARBA" id="ARBA00022741"/>
    </source>
</evidence>
<dbReference type="Pfam" id="PF06733">
    <property type="entry name" value="DEAD_2"/>
    <property type="match status" value="1"/>
</dbReference>
<sequence>MTYRVTVRNLCEFTAKRGDLDLRFTPSPSAQEGIAGHGIVQSRRVAPYLSELSLSGEINNLQVVGRADGYDPVTNQLEEIKTYRGDFHQIPDNHRQLHWAQVKIYGWMLCQERGLSAVTLALVYFDIRSQQETVIAESHSALDLKQFFETQCALFLAWSQSELTHRAARDQALDALKFPYADFRTGQRALAEDVYRATISGRCLMVQAPTGIGKTVGTLFPTLKACPGQGVDKIFFLAAKTSGRSLALDALNVIRTTAGILPLRVLELVARDKACEHPDKACHGDSCPLAHGFYDRLPAARQAAADLQVMNRQALRTVALAHQVCPYYLGQDMVRWSDVVVGDYNYYFDLNAMLYGLTVANQWRVTVLVDEAHNMVERVRNMYTAQLDQIDFNIARREAPLGLKKPLDRFNRHWNTFNKKQSEENKDAAYHVCASIPSTFSDALQQVINALSEYMNENPLGLNSRLLQSYFDLLLFSNLLASFDTHSIFDISIAGNKTEKMVGKIAGQPPVTLTGKSAGLNGNPFQLIAAVEKASAKATVLCVRNIIPAPFLAQRFAAARSVVMFSATLTPLQFYSDTLGMPENTAWIEVQSPFSPDQLYVQINAISTRYQDRADSLMPIATLIGKTYSSTPGNYLAFFSSFDYLQKVADLFAARFPEIPIWVQSRRMAESEREQFLARFSPSAKGVGFAVLGGAFAEGIDLPGDCLIGAFIATLGLPPLNPVNAQVMQCMSTAFGADAGYDYTYLFPGIRKVVQAAGRVIRSQHDRGSVYLIDDRFAQPNVARLLPPWWNVDLKRIKEGTAVTSGDPVSAPVRAALVTSVASPAPVASATSVTGQQLGIIFPTID</sequence>
<dbReference type="Gene3D" id="3.40.50.300">
    <property type="entry name" value="P-loop containing nucleotide triphosphate hydrolases"/>
    <property type="match status" value="2"/>
</dbReference>
<dbReference type="Pfam" id="PF13307">
    <property type="entry name" value="Helicase_C_2"/>
    <property type="match status" value="1"/>
</dbReference>
<protein>
    <submittedName>
        <fullName evidence="15">DNA excision repair protein ERCC-2</fullName>
        <ecNumber evidence="15">3.6.4.12</ecNumber>
    </submittedName>
</protein>
<dbReference type="GO" id="GO:0046872">
    <property type="term" value="F:metal ion binding"/>
    <property type="evidence" value="ECO:0007669"/>
    <property type="project" value="UniProtKB-KW"/>
</dbReference>
<evidence type="ECO:0000256" key="4">
    <source>
        <dbReference type="ARBA" id="ARBA00022763"/>
    </source>
</evidence>
<accession>A0A840RYG1</accession>
<organism evidence="15 16">
    <name type="scientific">Glaciimonas immobilis</name>
    <dbReference type="NCBI Taxonomy" id="728004"/>
    <lineage>
        <taxon>Bacteria</taxon>
        <taxon>Pseudomonadati</taxon>
        <taxon>Pseudomonadota</taxon>
        <taxon>Betaproteobacteria</taxon>
        <taxon>Burkholderiales</taxon>
        <taxon>Oxalobacteraceae</taxon>
        <taxon>Glaciimonas</taxon>
    </lineage>
</organism>
<evidence type="ECO:0000256" key="2">
    <source>
        <dbReference type="ARBA" id="ARBA00022723"/>
    </source>
</evidence>
<keyword evidence="1" id="KW-0004">4Fe-4S</keyword>
<keyword evidence="11" id="KW-0234">DNA repair</keyword>
<dbReference type="EC" id="3.6.4.12" evidence="15"/>
<evidence type="ECO:0000256" key="13">
    <source>
        <dbReference type="ARBA" id="ARBA00038058"/>
    </source>
</evidence>
<keyword evidence="10" id="KW-0238">DNA-binding</keyword>
<dbReference type="GO" id="GO:0005524">
    <property type="term" value="F:ATP binding"/>
    <property type="evidence" value="ECO:0007669"/>
    <property type="project" value="UniProtKB-KW"/>
</dbReference>
<dbReference type="InterPro" id="IPR027417">
    <property type="entry name" value="P-loop_NTPase"/>
</dbReference>
<keyword evidence="12" id="KW-0413">Isomerase</keyword>